<dbReference type="InterPro" id="IPR001348">
    <property type="entry name" value="ATP_PRibTrfase_HisG"/>
</dbReference>
<evidence type="ECO:0000256" key="8">
    <source>
        <dbReference type="ARBA" id="ARBA00022605"/>
    </source>
</evidence>
<dbReference type="SUPFAM" id="SSF53850">
    <property type="entry name" value="Periplasmic binding protein-like II"/>
    <property type="match status" value="1"/>
</dbReference>
<dbReference type="GO" id="GO:0005737">
    <property type="term" value="C:cytoplasm"/>
    <property type="evidence" value="ECO:0007669"/>
    <property type="project" value="UniProtKB-SubCell"/>
</dbReference>
<accession>A0A6J4RJW9</accession>
<dbReference type="InterPro" id="IPR013820">
    <property type="entry name" value="ATP_PRibTrfase_cat"/>
</dbReference>
<dbReference type="InterPro" id="IPR018198">
    <property type="entry name" value="ATP_PRibTrfase_CS"/>
</dbReference>
<evidence type="ECO:0000256" key="4">
    <source>
        <dbReference type="ARBA" id="ARBA00009489"/>
    </source>
</evidence>
<dbReference type="Pfam" id="PF01634">
    <property type="entry name" value="HisG"/>
    <property type="match status" value="1"/>
</dbReference>
<evidence type="ECO:0000256" key="5">
    <source>
        <dbReference type="ARBA" id="ARBA00011946"/>
    </source>
</evidence>
<comment type="pathway">
    <text evidence="3 15">Amino-acid biosynthesis; L-histidine biosynthesis; L-histidine from 5-phospho-alpha-D-ribose 1-diphosphate: step 1/9.</text>
</comment>
<sequence>MRGPDGIMRVAVPKGAIFEDALRSLGAAGLPVAVLRENDRRLLYPAEGAEFIMCRPSDVPVYVEYGAADIGIVGKDVLEEQQPNVVELMDLGTGWCQMILAATSGRAEDVRESIRHAEVVRVATKYPRIARTYFEGMGRQAEIIALHGSIELAPLVDLADCIVDLTATGTTLRDNDLVILDEISTSTARLIANRGAYRLRNAEVAALAGKMQDSEARVG</sequence>
<dbReference type="EMBL" id="CADCVI010000149">
    <property type="protein sequence ID" value="CAA9475275.1"/>
    <property type="molecule type" value="Genomic_DNA"/>
</dbReference>
<evidence type="ECO:0000256" key="7">
    <source>
        <dbReference type="ARBA" id="ARBA00022490"/>
    </source>
</evidence>
<keyword evidence="9 15" id="KW-0328">Glycosyltransferase</keyword>
<evidence type="ECO:0000256" key="15">
    <source>
        <dbReference type="HAMAP-Rule" id="MF_01018"/>
    </source>
</evidence>
<gene>
    <name evidence="15" type="primary">hisG</name>
    <name evidence="17" type="ORF">AVDCRST_MAG25-2358</name>
</gene>
<proteinExistence type="inferred from homology"/>
<evidence type="ECO:0000256" key="1">
    <source>
        <dbReference type="ARBA" id="ARBA00000915"/>
    </source>
</evidence>
<dbReference type="InterPro" id="IPR024893">
    <property type="entry name" value="ATP_PRibTrfase_HisG_short"/>
</dbReference>
<comment type="similarity">
    <text evidence="4 15">Belongs to the ATP phosphoribosyltransferase family. Short subfamily.</text>
</comment>
<comment type="domain">
    <text evidence="15">Lacks the C-terminal regulatory region which is replaced by HisZ.</text>
</comment>
<keyword evidence="11 15" id="KW-0547">Nucleotide-binding</keyword>
<evidence type="ECO:0000256" key="12">
    <source>
        <dbReference type="ARBA" id="ARBA00022840"/>
    </source>
</evidence>
<reference evidence="17" key="1">
    <citation type="submission" date="2020-02" db="EMBL/GenBank/DDBJ databases">
        <authorList>
            <person name="Meier V. D."/>
        </authorList>
    </citation>
    <scope>NUCLEOTIDE SEQUENCE</scope>
    <source>
        <strain evidence="17">AVDCRST_MAG25</strain>
    </source>
</reference>
<comment type="subcellular location">
    <subcellularLocation>
        <location evidence="2 15">Cytoplasm</location>
    </subcellularLocation>
</comment>
<evidence type="ECO:0000256" key="11">
    <source>
        <dbReference type="ARBA" id="ARBA00022741"/>
    </source>
</evidence>
<dbReference type="FunFam" id="3.40.190.10:FF:000008">
    <property type="entry name" value="ATP phosphoribosyltransferase"/>
    <property type="match status" value="1"/>
</dbReference>
<comment type="subunit">
    <text evidence="15">Heteromultimer composed of HisG and HisZ subunits.</text>
</comment>
<keyword evidence="7 15" id="KW-0963">Cytoplasm</keyword>
<evidence type="ECO:0000256" key="6">
    <source>
        <dbReference type="ARBA" id="ARBA00020998"/>
    </source>
</evidence>
<dbReference type="EC" id="2.4.2.17" evidence="5 15"/>
<dbReference type="NCBIfam" id="TIGR00070">
    <property type="entry name" value="hisG"/>
    <property type="match status" value="1"/>
</dbReference>
<evidence type="ECO:0000256" key="9">
    <source>
        <dbReference type="ARBA" id="ARBA00022676"/>
    </source>
</evidence>
<evidence type="ECO:0000259" key="16">
    <source>
        <dbReference type="Pfam" id="PF01634"/>
    </source>
</evidence>
<protein>
    <recommendedName>
        <fullName evidence="6 15">ATP phosphoribosyltransferase</fullName>
        <shortName evidence="15">ATP-PRT</shortName>
        <shortName evidence="15">ATP-PRTase</shortName>
        <ecNumber evidence="5 15">2.4.2.17</ecNumber>
    </recommendedName>
</protein>
<feature type="domain" description="ATP phosphoribosyltransferase catalytic" evidence="16">
    <location>
        <begin position="55"/>
        <end position="212"/>
    </location>
</feature>
<dbReference type="PANTHER" id="PTHR21403:SF8">
    <property type="entry name" value="ATP PHOSPHORIBOSYLTRANSFERASE"/>
    <property type="match status" value="1"/>
</dbReference>
<keyword evidence="10 15" id="KW-0808">Transferase</keyword>
<comment type="function">
    <text evidence="14 15">Catalyzes the condensation of ATP and 5-phosphoribose 1-diphosphate to form N'-(5'-phosphoribosyl)-ATP (PR-ATP). Has a crucial role in the pathway because the rate of histidine biosynthesis seems to be controlled primarily by regulation of HisG enzymatic activity.</text>
</comment>
<name>A0A6J4RJW9_9ACTN</name>
<keyword evidence="8 15" id="KW-0028">Amino-acid biosynthesis</keyword>
<dbReference type="GO" id="GO:0005524">
    <property type="term" value="F:ATP binding"/>
    <property type="evidence" value="ECO:0007669"/>
    <property type="project" value="UniProtKB-KW"/>
</dbReference>
<dbReference type="HAMAP" id="MF_01018">
    <property type="entry name" value="HisG_Short"/>
    <property type="match status" value="1"/>
</dbReference>
<organism evidence="17">
    <name type="scientific">uncultured Rubrobacteraceae bacterium</name>
    <dbReference type="NCBI Taxonomy" id="349277"/>
    <lineage>
        <taxon>Bacteria</taxon>
        <taxon>Bacillati</taxon>
        <taxon>Actinomycetota</taxon>
        <taxon>Rubrobacteria</taxon>
        <taxon>Rubrobacterales</taxon>
        <taxon>Rubrobacteraceae</taxon>
        <taxon>environmental samples</taxon>
    </lineage>
</organism>
<evidence type="ECO:0000313" key="17">
    <source>
        <dbReference type="EMBL" id="CAA9475275.1"/>
    </source>
</evidence>
<evidence type="ECO:0000256" key="10">
    <source>
        <dbReference type="ARBA" id="ARBA00022679"/>
    </source>
</evidence>
<evidence type="ECO:0000256" key="3">
    <source>
        <dbReference type="ARBA" id="ARBA00004667"/>
    </source>
</evidence>
<comment type="catalytic activity">
    <reaction evidence="1 15">
        <text>1-(5-phospho-beta-D-ribosyl)-ATP + diphosphate = 5-phospho-alpha-D-ribose 1-diphosphate + ATP</text>
        <dbReference type="Rhea" id="RHEA:18473"/>
        <dbReference type="ChEBI" id="CHEBI:30616"/>
        <dbReference type="ChEBI" id="CHEBI:33019"/>
        <dbReference type="ChEBI" id="CHEBI:58017"/>
        <dbReference type="ChEBI" id="CHEBI:73183"/>
        <dbReference type="EC" id="2.4.2.17"/>
    </reaction>
</comment>
<dbReference type="PANTHER" id="PTHR21403">
    <property type="entry name" value="ATP PHOSPHORIBOSYLTRANSFERASE ATP-PRTASE"/>
    <property type="match status" value="1"/>
</dbReference>
<evidence type="ECO:0000256" key="14">
    <source>
        <dbReference type="ARBA" id="ARBA00024861"/>
    </source>
</evidence>
<dbReference type="AlphaFoldDB" id="A0A6J4RJW9"/>
<evidence type="ECO:0000256" key="13">
    <source>
        <dbReference type="ARBA" id="ARBA00023102"/>
    </source>
</evidence>
<keyword evidence="12 15" id="KW-0067">ATP-binding</keyword>
<dbReference type="UniPathway" id="UPA00031">
    <property type="reaction ID" value="UER00006"/>
</dbReference>
<dbReference type="PROSITE" id="PS01316">
    <property type="entry name" value="ATP_P_PHORIBOSYLTR"/>
    <property type="match status" value="1"/>
</dbReference>
<keyword evidence="13 15" id="KW-0368">Histidine biosynthesis</keyword>
<dbReference type="CDD" id="cd13595">
    <property type="entry name" value="PBP2_HisGs"/>
    <property type="match status" value="1"/>
</dbReference>
<evidence type="ECO:0000256" key="2">
    <source>
        <dbReference type="ARBA" id="ARBA00004496"/>
    </source>
</evidence>
<dbReference type="GO" id="GO:0000105">
    <property type="term" value="P:L-histidine biosynthetic process"/>
    <property type="evidence" value="ECO:0007669"/>
    <property type="project" value="UniProtKB-UniRule"/>
</dbReference>
<dbReference type="Gene3D" id="3.40.190.10">
    <property type="entry name" value="Periplasmic binding protein-like II"/>
    <property type="match status" value="2"/>
</dbReference>
<dbReference type="GO" id="GO:0003879">
    <property type="term" value="F:ATP phosphoribosyltransferase activity"/>
    <property type="evidence" value="ECO:0007669"/>
    <property type="project" value="UniProtKB-UniRule"/>
</dbReference>